<dbReference type="Proteomes" id="UP000502823">
    <property type="component" value="Unassembled WGS sequence"/>
</dbReference>
<dbReference type="InParanoid" id="A0A6L2Q235"/>
<evidence type="ECO:0008006" key="3">
    <source>
        <dbReference type="Google" id="ProtNLM"/>
    </source>
</evidence>
<name>A0A6L2Q235_COPFO</name>
<feature type="non-terminal residue" evidence="1">
    <location>
        <position position="161"/>
    </location>
</feature>
<evidence type="ECO:0000313" key="1">
    <source>
        <dbReference type="EMBL" id="GFG35957.1"/>
    </source>
</evidence>
<accession>A0A6L2Q235</accession>
<dbReference type="EMBL" id="BLKM01012228">
    <property type="protein sequence ID" value="GFG35957.1"/>
    <property type="molecule type" value="Genomic_DNA"/>
</dbReference>
<dbReference type="PANTHER" id="PTHR47326:SF1">
    <property type="entry name" value="HTH PSQ-TYPE DOMAIN-CONTAINING PROTEIN"/>
    <property type="match status" value="1"/>
</dbReference>
<keyword evidence="2" id="KW-1185">Reference proteome</keyword>
<reference evidence="2" key="1">
    <citation type="submission" date="2020-01" db="EMBL/GenBank/DDBJ databases">
        <title>Draft genome sequence of the Termite Coptotermes fromosanus.</title>
        <authorList>
            <person name="Itakura S."/>
            <person name="Yosikawa Y."/>
            <person name="Umezawa K."/>
        </authorList>
    </citation>
    <scope>NUCLEOTIDE SEQUENCE [LARGE SCALE GENOMIC DNA]</scope>
</reference>
<proteinExistence type="predicted"/>
<gene>
    <name evidence="1" type="ORF">Cfor_02923</name>
</gene>
<dbReference type="PANTHER" id="PTHR47326">
    <property type="entry name" value="TRANSPOSABLE ELEMENT TC3 TRANSPOSASE-LIKE PROTEIN"/>
    <property type="match status" value="1"/>
</dbReference>
<dbReference type="AlphaFoldDB" id="A0A6L2Q235"/>
<dbReference type="InterPro" id="IPR036397">
    <property type="entry name" value="RNaseH_sf"/>
</dbReference>
<sequence>MCPFRIKPSLHIKHGFTWLDTLHEVQLHGEEIGVWYAVSHTRIVVPMLFECAVDELDEHDCWFQQDGATCHSANETTNMFRGCFIEPLLSKSVWPPCSHSLTPPEFFLWIHLKERSHKGNPRMLSNLKKAISQAINDITLAVLRRVSRNVRNHVELCLQKI</sequence>
<comment type="caution">
    <text evidence="1">The sequence shown here is derived from an EMBL/GenBank/DDBJ whole genome shotgun (WGS) entry which is preliminary data.</text>
</comment>
<protein>
    <recommendedName>
        <fullName evidence="3">Tc1-like transposase DDE domain-containing protein</fullName>
    </recommendedName>
</protein>
<dbReference type="OrthoDB" id="7886038at2759"/>
<evidence type="ECO:0000313" key="2">
    <source>
        <dbReference type="Proteomes" id="UP000502823"/>
    </source>
</evidence>
<dbReference type="GO" id="GO:0003676">
    <property type="term" value="F:nucleic acid binding"/>
    <property type="evidence" value="ECO:0007669"/>
    <property type="project" value="InterPro"/>
</dbReference>
<dbReference type="Gene3D" id="3.30.420.10">
    <property type="entry name" value="Ribonuclease H-like superfamily/Ribonuclease H"/>
    <property type="match status" value="1"/>
</dbReference>
<organism evidence="1 2">
    <name type="scientific">Coptotermes formosanus</name>
    <name type="common">Formosan subterranean termite</name>
    <dbReference type="NCBI Taxonomy" id="36987"/>
    <lineage>
        <taxon>Eukaryota</taxon>
        <taxon>Metazoa</taxon>
        <taxon>Ecdysozoa</taxon>
        <taxon>Arthropoda</taxon>
        <taxon>Hexapoda</taxon>
        <taxon>Insecta</taxon>
        <taxon>Pterygota</taxon>
        <taxon>Neoptera</taxon>
        <taxon>Polyneoptera</taxon>
        <taxon>Dictyoptera</taxon>
        <taxon>Blattodea</taxon>
        <taxon>Blattoidea</taxon>
        <taxon>Termitoidae</taxon>
        <taxon>Rhinotermitidae</taxon>
        <taxon>Coptotermes</taxon>
    </lineage>
</organism>